<dbReference type="CDD" id="cd00293">
    <property type="entry name" value="USP-like"/>
    <property type="match status" value="1"/>
</dbReference>
<reference evidence="3 4" key="1">
    <citation type="submission" date="2019-01" db="EMBL/GenBank/DDBJ databases">
        <title>Sequencing the genomes of 1000 actinobacteria strains.</title>
        <authorList>
            <person name="Klenk H.-P."/>
        </authorList>
    </citation>
    <scope>NUCLEOTIDE SEQUENCE [LARGE SCALE GENOMIC DNA]</scope>
    <source>
        <strain evidence="3 4">DSM 43925</strain>
    </source>
</reference>
<dbReference type="InterPro" id="IPR014729">
    <property type="entry name" value="Rossmann-like_a/b/a_fold"/>
</dbReference>
<dbReference type="SUPFAM" id="SSF52402">
    <property type="entry name" value="Adenine nucleotide alpha hydrolases-like"/>
    <property type="match status" value="1"/>
</dbReference>
<comment type="similarity">
    <text evidence="1">Belongs to the universal stress protein A family.</text>
</comment>
<dbReference type="InterPro" id="IPR006016">
    <property type="entry name" value="UspA"/>
</dbReference>
<gene>
    <name evidence="3" type="ORF">EDD27_0990</name>
</gene>
<dbReference type="Gene3D" id="3.40.50.620">
    <property type="entry name" value="HUPs"/>
    <property type="match status" value="1"/>
</dbReference>
<dbReference type="PANTHER" id="PTHR46268:SF6">
    <property type="entry name" value="UNIVERSAL STRESS PROTEIN UP12"/>
    <property type="match status" value="1"/>
</dbReference>
<dbReference type="InterPro" id="IPR006015">
    <property type="entry name" value="Universal_stress_UspA"/>
</dbReference>
<dbReference type="Proteomes" id="UP000284824">
    <property type="component" value="Unassembled WGS sequence"/>
</dbReference>
<dbReference type="RefSeq" id="WP_127931273.1">
    <property type="nucleotide sequence ID" value="NZ_SAUN01000001.1"/>
</dbReference>
<accession>A0A438LZJ9</accession>
<proteinExistence type="inferred from homology"/>
<dbReference type="Pfam" id="PF00582">
    <property type="entry name" value="Usp"/>
    <property type="match status" value="1"/>
</dbReference>
<sequence>MTVVAGYVPTPLGQAVLAEALAEAELRKARLVVVNVSRPGSYVDPDTADVADLEQRVGDGHEVRQVQDTDPAAAVLDVAQQESASLVVIGVPRRSPVGKLIMGSTAQRILLDSPCPVLAVKES</sequence>
<feature type="domain" description="UspA" evidence="2">
    <location>
        <begin position="3"/>
        <end position="121"/>
    </location>
</feature>
<dbReference type="OrthoDB" id="5419113at2"/>
<dbReference type="AlphaFoldDB" id="A0A438LZJ9"/>
<evidence type="ECO:0000259" key="2">
    <source>
        <dbReference type="Pfam" id="PF00582"/>
    </source>
</evidence>
<name>A0A438LZJ9_9ACTN</name>
<evidence type="ECO:0000256" key="1">
    <source>
        <dbReference type="ARBA" id="ARBA00008791"/>
    </source>
</evidence>
<comment type="caution">
    <text evidence="3">The sequence shown here is derived from an EMBL/GenBank/DDBJ whole genome shotgun (WGS) entry which is preliminary data.</text>
</comment>
<dbReference type="PRINTS" id="PR01438">
    <property type="entry name" value="UNVRSLSTRESS"/>
</dbReference>
<organism evidence="3 4">
    <name type="scientific">Nonomuraea polychroma</name>
    <dbReference type="NCBI Taxonomy" id="46176"/>
    <lineage>
        <taxon>Bacteria</taxon>
        <taxon>Bacillati</taxon>
        <taxon>Actinomycetota</taxon>
        <taxon>Actinomycetes</taxon>
        <taxon>Streptosporangiales</taxon>
        <taxon>Streptosporangiaceae</taxon>
        <taxon>Nonomuraea</taxon>
    </lineage>
</organism>
<evidence type="ECO:0000313" key="4">
    <source>
        <dbReference type="Proteomes" id="UP000284824"/>
    </source>
</evidence>
<protein>
    <submittedName>
        <fullName evidence="3">Universal stress protein family protein</fullName>
    </submittedName>
</protein>
<dbReference type="PANTHER" id="PTHR46268">
    <property type="entry name" value="STRESS RESPONSE PROTEIN NHAX"/>
    <property type="match status" value="1"/>
</dbReference>
<keyword evidence="4" id="KW-1185">Reference proteome</keyword>
<evidence type="ECO:0000313" key="3">
    <source>
        <dbReference type="EMBL" id="RVX38668.1"/>
    </source>
</evidence>
<dbReference type="EMBL" id="SAUN01000001">
    <property type="protein sequence ID" value="RVX38668.1"/>
    <property type="molecule type" value="Genomic_DNA"/>
</dbReference>